<dbReference type="EC" id="2.4.2.21" evidence="1"/>
<dbReference type="Pfam" id="PF02277">
    <property type="entry name" value="DBI_PRT"/>
    <property type="match status" value="2"/>
</dbReference>
<keyword evidence="1" id="KW-0808">Transferase</keyword>
<evidence type="ECO:0000313" key="1">
    <source>
        <dbReference type="EMBL" id="XDO97197.1"/>
    </source>
</evidence>
<protein>
    <submittedName>
        <fullName evidence="1">Nicotinate-nucleotide--dimethylbenzimidazole phosphoribosyltransferase</fullName>
        <ecNumber evidence="1">2.4.2.21</ecNumber>
    </submittedName>
</protein>
<dbReference type="InterPro" id="IPR036087">
    <property type="entry name" value="Nict_dMeBzImd_PRibTrfase_sf"/>
</dbReference>
<dbReference type="InterPro" id="IPR003200">
    <property type="entry name" value="Nict_dMeBzImd_PRibTrfase"/>
</dbReference>
<dbReference type="GO" id="GO:0008939">
    <property type="term" value="F:nicotinate-nucleotide-dimethylbenzimidazole phosphoribosyltransferase activity"/>
    <property type="evidence" value="ECO:0007669"/>
    <property type="project" value="UniProtKB-EC"/>
</dbReference>
<organism evidence="1">
    <name type="scientific">Caulobacter sp. 73W</name>
    <dbReference type="NCBI Taxonomy" id="3161137"/>
    <lineage>
        <taxon>Bacteria</taxon>
        <taxon>Pseudomonadati</taxon>
        <taxon>Pseudomonadota</taxon>
        <taxon>Alphaproteobacteria</taxon>
        <taxon>Caulobacterales</taxon>
        <taxon>Caulobacteraceae</taxon>
        <taxon>Caulobacter</taxon>
    </lineage>
</organism>
<dbReference type="Gene3D" id="3.40.50.10210">
    <property type="match status" value="2"/>
</dbReference>
<keyword evidence="1" id="KW-0328">Glycosyltransferase</keyword>
<sequence>MSAPMTATPFDDIRALISSFEPPRSDLAEGLEAGLGRFSDTAAWIAAWTGRARPTVNRPVVALYAAAYAASETAAVRARLEACSAGGAVINRIAQGNGAGLEAFDLAIDRPGGDGITKPAMSEKECAATMAFGMEALAKQPDLLILGALSGAAGAAAAGRLLTALEEGTPPLDALRDKGGRDMAAIAGAILAARSQQTPVLLDGACALAAAAALHDLHPGIIAHCRLAERPHGEAAARAAERLRLTPLLTIGLDDGEAGAAGVAAVDFIRAACLSVVR</sequence>
<accession>A0AB39KUG6</accession>
<dbReference type="RefSeq" id="WP_369060260.1">
    <property type="nucleotide sequence ID" value="NZ_CP158375.1"/>
</dbReference>
<reference evidence="1" key="1">
    <citation type="submission" date="2024-06" db="EMBL/GenBank/DDBJ databases">
        <title>Caulobacter inopinatus, sp. nov.</title>
        <authorList>
            <person name="Donachie S.P."/>
        </authorList>
    </citation>
    <scope>NUCLEOTIDE SEQUENCE</scope>
    <source>
        <strain evidence="1">73W</strain>
    </source>
</reference>
<gene>
    <name evidence="1" type="ORF">ABOZ73_01900</name>
</gene>
<dbReference type="EMBL" id="CP158375">
    <property type="protein sequence ID" value="XDO97197.1"/>
    <property type="molecule type" value="Genomic_DNA"/>
</dbReference>
<dbReference type="SUPFAM" id="SSF52733">
    <property type="entry name" value="Nicotinate mononucleotide:5,6-dimethylbenzimidazole phosphoribosyltransferase (CobT)"/>
    <property type="match status" value="1"/>
</dbReference>
<dbReference type="AlphaFoldDB" id="A0AB39KUG6"/>
<name>A0AB39KUG6_9CAUL</name>
<proteinExistence type="predicted"/>